<dbReference type="EMBL" id="CP011125">
    <property type="protein sequence ID" value="AKF06006.1"/>
    <property type="molecule type" value="Genomic_DNA"/>
</dbReference>
<dbReference type="AlphaFoldDB" id="A0A0F6W2R9"/>
<feature type="chain" id="PRO_5002511133" evidence="1">
    <location>
        <begin position="20"/>
        <end position="832"/>
    </location>
</feature>
<reference evidence="2 3" key="1">
    <citation type="submission" date="2015-03" db="EMBL/GenBank/DDBJ databases">
        <title>Genome assembly of Sandaracinus amylolyticus DSM 53668.</title>
        <authorList>
            <person name="Sharma G."/>
            <person name="Subramanian S."/>
        </authorList>
    </citation>
    <scope>NUCLEOTIDE SEQUENCE [LARGE SCALE GENOMIC DNA]</scope>
    <source>
        <strain evidence="2 3">DSM 53668</strain>
    </source>
</reference>
<dbReference type="PROSITE" id="PS51257">
    <property type="entry name" value="PROKAR_LIPOPROTEIN"/>
    <property type="match status" value="1"/>
</dbReference>
<gene>
    <name evidence="2" type="ORF">DB32_003155</name>
</gene>
<dbReference type="STRING" id="927083.DB32_003155"/>
<organism evidence="2 3">
    <name type="scientific">Sandaracinus amylolyticus</name>
    <dbReference type="NCBI Taxonomy" id="927083"/>
    <lineage>
        <taxon>Bacteria</taxon>
        <taxon>Pseudomonadati</taxon>
        <taxon>Myxococcota</taxon>
        <taxon>Polyangia</taxon>
        <taxon>Polyangiales</taxon>
        <taxon>Sandaracinaceae</taxon>
        <taxon>Sandaracinus</taxon>
    </lineage>
</organism>
<evidence type="ECO:0000313" key="2">
    <source>
        <dbReference type="EMBL" id="AKF06006.1"/>
    </source>
</evidence>
<name>A0A0F6W2R9_9BACT</name>
<keyword evidence="1" id="KW-0732">Signal</keyword>
<evidence type="ECO:0000313" key="3">
    <source>
        <dbReference type="Proteomes" id="UP000034883"/>
    </source>
</evidence>
<feature type="signal peptide" evidence="1">
    <location>
        <begin position="1"/>
        <end position="19"/>
    </location>
</feature>
<evidence type="ECO:0000256" key="1">
    <source>
        <dbReference type="SAM" id="SignalP"/>
    </source>
</evidence>
<dbReference type="Proteomes" id="UP000034883">
    <property type="component" value="Chromosome"/>
</dbReference>
<proteinExistence type="predicted"/>
<keyword evidence="3" id="KW-1185">Reference proteome</keyword>
<protein>
    <submittedName>
        <fullName evidence="2">Tryptophan synthase alpha chain</fullName>
    </submittedName>
</protein>
<sequence length="832" mass="83572">MTRALPLATAALAAVMLVACNERPLTQLIVVADTDLAIPAEATSVEIEVLAPDGTMQRVAGELSGDAAITIPATLGVVHRGGALGPVAVTARALHEGTAIVERRARAFMVTGQTLVLTLHLERACAGVSCAGDTTCEHGTCRAVLVDATELQDYDGTIPRLDADGSTGDGCLSVELCNGIDDDCDERIDEGIDLQTNAAHCGACDRRCPSFGNSTPACVDGQCGIACSEGFGNCDGEVRTGCETPLDSLTMCGECGRECTVEHGTPDCFGTVCAVQSCAPGFRDCDDRVETGCEQRLDDLAHCGACEARCEPANAAPSCAGGTCGFIACASGFASCDGIASNGCEAPIDTVTDCGGCDVECPIPANGSPACVAGRCAIGACESGWGDCNGMLSDGCETPLDTLADCGTCGRACALAHASETCSTGTCEIVACDPGWGECDASIPGCETSLETASHCGACDVACVAPTPLCSEVGGARACRSACGAGETLCGTECADLATSLDHCGACGRACAPPHATAQCATGTCGIAACDPGWDDCDGVVENGCETPLDTLTDCGACHELCDLPGANETCAGGRCAISTCDPGTADCDGTTSTGCETRIDTLTDCGGCGVACALPNAAESCATGTCTLGACEPGWGDCNGMASDGCETALDTLTSCGECRASCDLLHASETCASGTCTMIACDPEWGDCDAAMPGCEQSLRTLAHCGACNAACGPFPNATATCASGACGMACNALYGDCDPAMAGCETRLDTLTSCGACGARCTVGPDAMPTCSTGTCAIAMCTRPDRRDCNGRIDDGCETRILDSESHCGACGVRCGRDERCRMGRCVDD</sequence>
<accession>A0A0F6W2R9</accession>
<dbReference type="RefSeq" id="WP_053233221.1">
    <property type="nucleotide sequence ID" value="NZ_CP011125.1"/>
</dbReference>
<dbReference type="KEGG" id="samy:DB32_003155"/>